<evidence type="ECO:0000313" key="2">
    <source>
        <dbReference type="EMBL" id="AGB43445.1"/>
    </source>
</evidence>
<evidence type="ECO:0000256" key="1">
    <source>
        <dbReference type="SAM" id="SignalP"/>
    </source>
</evidence>
<keyword evidence="3" id="KW-1185">Reference proteome</keyword>
<proteinExistence type="predicted"/>
<organism evidence="2 3">
    <name type="scientific">Mesorhizobium australicum (strain HAMBI 3006 / LMG 24608 / WSM2073)</name>
    <dbReference type="NCBI Taxonomy" id="754035"/>
    <lineage>
        <taxon>Bacteria</taxon>
        <taxon>Pseudomonadati</taxon>
        <taxon>Pseudomonadota</taxon>
        <taxon>Alphaproteobacteria</taxon>
        <taxon>Hyphomicrobiales</taxon>
        <taxon>Phyllobacteriaceae</taxon>
        <taxon>Mesorhizobium</taxon>
    </lineage>
</organism>
<keyword evidence="1" id="KW-0732">Signal</keyword>
<name>L0KFY9_MESAW</name>
<dbReference type="KEGG" id="mam:Mesau_00962"/>
<dbReference type="Proteomes" id="UP000010998">
    <property type="component" value="Chromosome"/>
</dbReference>
<gene>
    <name evidence="2" type="ordered locus">Mesau_00962</name>
</gene>
<dbReference type="AlphaFoldDB" id="L0KFY9"/>
<dbReference type="HOGENOM" id="CLU_3235826_0_0_5"/>
<dbReference type="EMBL" id="CP003358">
    <property type="protein sequence ID" value="AGB43445.1"/>
    <property type="molecule type" value="Genomic_DNA"/>
</dbReference>
<evidence type="ECO:0000313" key="3">
    <source>
        <dbReference type="Proteomes" id="UP000010998"/>
    </source>
</evidence>
<reference evidence="3" key="1">
    <citation type="submission" date="2012-02" db="EMBL/GenBank/DDBJ databases">
        <title>Complete sequence of Mesorhizobium australicum WSM2073.</title>
        <authorList>
            <person name="Lucas S."/>
            <person name="Han J."/>
            <person name="Lapidus A."/>
            <person name="Cheng J.-F."/>
            <person name="Goodwin L."/>
            <person name="Pitluck S."/>
            <person name="Peters L."/>
            <person name="Gu W."/>
            <person name="Detter J.C."/>
            <person name="Han C."/>
            <person name="Tapia R."/>
            <person name="Land M."/>
            <person name="Hauser L."/>
            <person name="Kyrpides N."/>
            <person name="Ivanova N."/>
            <person name="Pagani I."/>
            <person name="Reeve W.G."/>
            <person name="Howieson J.G."/>
            <person name="Tiwari R.P."/>
            <person name="O'Hara G.W."/>
            <person name="Atkins C.A."/>
            <person name="Ronson C.W."/>
            <person name="Nandasena K.G."/>
            <person name="Woyke T."/>
        </authorList>
    </citation>
    <scope>NUCLEOTIDE SEQUENCE [LARGE SCALE GENOMIC DNA]</scope>
    <source>
        <strain evidence="3">LMG 24608 / HAMBI 3006 / WSM2073</strain>
    </source>
</reference>
<accession>L0KFY9</accession>
<protein>
    <submittedName>
        <fullName evidence="2">Uncharacterized protein</fullName>
    </submittedName>
</protein>
<feature type="chain" id="PRO_5003944929" evidence="1">
    <location>
        <begin position="23"/>
        <end position="43"/>
    </location>
</feature>
<dbReference type="PROSITE" id="PS51257">
    <property type="entry name" value="PROKAR_LIPOPROTEIN"/>
    <property type="match status" value="1"/>
</dbReference>
<sequence>MKFKIVGMLGSLAILSCPGSFAEAGGWGRGPIWGQAKKRRKRL</sequence>
<feature type="signal peptide" evidence="1">
    <location>
        <begin position="1"/>
        <end position="22"/>
    </location>
</feature>